<evidence type="ECO:0000256" key="1">
    <source>
        <dbReference type="SAM" id="SignalP"/>
    </source>
</evidence>
<dbReference type="Proteomes" id="UP001199044">
    <property type="component" value="Unassembled WGS sequence"/>
</dbReference>
<dbReference type="EMBL" id="JAIWIU010000104">
    <property type="protein sequence ID" value="MCA2017385.1"/>
    <property type="molecule type" value="Genomic_DNA"/>
</dbReference>
<protein>
    <submittedName>
        <fullName evidence="6">DUF4105 domain-containing protein</fullName>
    </submittedName>
</protein>
<keyword evidence="7" id="KW-1185">Reference proteome</keyword>
<dbReference type="Pfam" id="PF25225">
    <property type="entry name" value="DUF7843"/>
    <property type="match status" value="1"/>
</dbReference>
<dbReference type="RefSeq" id="WP_225251128.1">
    <property type="nucleotide sequence ID" value="NZ_JAIWIU010000104.1"/>
</dbReference>
<evidence type="ECO:0000313" key="6">
    <source>
        <dbReference type="EMBL" id="MCA2017385.1"/>
    </source>
</evidence>
<feature type="domain" description="Lnb N-terminal periplasmic" evidence="2">
    <location>
        <begin position="127"/>
        <end position="298"/>
    </location>
</feature>
<feature type="domain" description="DUF7842" evidence="4">
    <location>
        <begin position="306"/>
        <end position="392"/>
    </location>
</feature>
<feature type="chain" id="PRO_5045522441" evidence="1">
    <location>
        <begin position="24"/>
        <end position="623"/>
    </location>
</feature>
<dbReference type="InterPro" id="IPR057162">
    <property type="entry name" value="DUF7840"/>
</dbReference>
<evidence type="ECO:0000259" key="3">
    <source>
        <dbReference type="Pfam" id="PF25222"/>
    </source>
</evidence>
<sequence length="623" mass="70959">MLSRRWTAILVILLFSVSGMAQAQSNAPSEVPDFNITRLSQDPYWLKLGHYLPALRYQYKSTIDSDSFFLSPNGKFDPQQELVATIAALYQSEPSKRQIMRCTFPARFTWLEQQLGHAAPKLLCAELNKWQQAMAPDQLTLVFPTAFMNNPSSMFGHTLLRVDALNQNKNSELVAYAINFAAQPQTDDNAALYAFKGIVGSYPGRFTVMPYYKKVREYNDIESRDIWEYPLRFTHGEVQRVLLHLWELEQAEFDYYFLDENCSYQLLALLQLANQDLDLVSQFPYAATPSDTVKALVDANLTAPPAYRAAFGTRLLHESDSVDERIYAATRRLKDEGIYPTSDEFSPNERAAILEFAYEWLNFELYDEGLARNITAKQLTKILIARSQLDAPSPFSDVPKPHTSPDQGHGSARLGLARQMNQDRRHVTEFEWRPSYHDLYDALPGFIPGAKISFGDLGVTLDDKGVSRLDHWYIVDAMALAPSNRVFDSLAWNVKFGFDRPDISNRHRLFINTGVGKAWGRADDLHIYGLISGEINQGPLTDYQWVAGIGTRMGMLYSLSEGHRIGLEGDWLRLLSDDVLSRSSVKATWNWSITTNTALRSEMGYRHWYGEEMIGKITAYVYY</sequence>
<evidence type="ECO:0000259" key="5">
    <source>
        <dbReference type="Pfam" id="PF25225"/>
    </source>
</evidence>
<accession>A0ABS7YNX9</accession>
<feature type="domain" description="DUF7843" evidence="5">
    <location>
        <begin position="38"/>
        <end position="114"/>
    </location>
</feature>
<dbReference type="InterPro" id="IPR057164">
    <property type="entry name" value="DUF7842"/>
</dbReference>
<organism evidence="6 7">
    <name type="scientific">Vibrio tritonius</name>
    <dbReference type="NCBI Taxonomy" id="1435069"/>
    <lineage>
        <taxon>Bacteria</taxon>
        <taxon>Pseudomonadati</taxon>
        <taxon>Pseudomonadota</taxon>
        <taxon>Gammaproteobacteria</taxon>
        <taxon>Vibrionales</taxon>
        <taxon>Vibrionaceae</taxon>
        <taxon>Vibrio</taxon>
    </lineage>
</organism>
<gene>
    <name evidence="6" type="ORF">LDJ79_14775</name>
</gene>
<comment type="caution">
    <text evidence="6">The sequence shown here is derived from an EMBL/GenBank/DDBJ whole genome shotgun (WGS) entry which is preliminary data.</text>
</comment>
<feature type="domain" description="DUF7840" evidence="3">
    <location>
        <begin position="403"/>
        <end position="622"/>
    </location>
</feature>
<keyword evidence="1" id="KW-0732">Signal</keyword>
<feature type="signal peptide" evidence="1">
    <location>
        <begin position="1"/>
        <end position="23"/>
    </location>
</feature>
<reference evidence="7" key="1">
    <citation type="submission" date="2023-07" db="EMBL/GenBank/DDBJ databases">
        <title>Molecular identification of indigenous halophilic bacteria isolated from red sea cost, biodegradation of synthetic dyes and assessment of degraded metabolite toxicity.</title>
        <authorList>
            <person name="Chaieb K."/>
            <person name="Altayb H.N."/>
        </authorList>
    </citation>
    <scope>NUCLEOTIDE SEQUENCE [LARGE SCALE GENOMIC DNA]</scope>
    <source>
        <strain evidence="7">K20</strain>
    </source>
</reference>
<evidence type="ECO:0000313" key="7">
    <source>
        <dbReference type="Proteomes" id="UP001199044"/>
    </source>
</evidence>
<evidence type="ECO:0000259" key="4">
    <source>
        <dbReference type="Pfam" id="PF25224"/>
    </source>
</evidence>
<dbReference type="Pfam" id="PF25222">
    <property type="entry name" value="DUF7840"/>
    <property type="match status" value="1"/>
</dbReference>
<dbReference type="InterPro" id="IPR057165">
    <property type="entry name" value="DUF7843"/>
</dbReference>
<proteinExistence type="predicted"/>
<evidence type="ECO:0000259" key="2">
    <source>
        <dbReference type="Pfam" id="PF13387"/>
    </source>
</evidence>
<name>A0ABS7YNX9_9VIBR</name>
<dbReference type="Pfam" id="PF25224">
    <property type="entry name" value="DUF7842"/>
    <property type="match status" value="1"/>
</dbReference>
<dbReference type="InterPro" id="IPR025178">
    <property type="entry name" value="Lnb_N"/>
</dbReference>
<dbReference type="Pfam" id="PF13387">
    <property type="entry name" value="Lnb_N"/>
    <property type="match status" value="1"/>
</dbReference>